<dbReference type="Gene3D" id="3.10.129.10">
    <property type="entry name" value="Hotdog Thioesterase"/>
    <property type="match status" value="1"/>
</dbReference>
<dbReference type="SUPFAM" id="SSF54637">
    <property type="entry name" value="Thioesterase/thiol ester dehydrase-isomerase"/>
    <property type="match status" value="1"/>
</dbReference>
<dbReference type="AlphaFoldDB" id="A0A919ECL7"/>
<name>A0A919ECL7_9ACTN</name>
<dbReference type="PANTHER" id="PTHR34075:SF5">
    <property type="entry name" value="BLR3430 PROTEIN"/>
    <property type="match status" value="1"/>
</dbReference>
<dbReference type="Gene3D" id="6.10.30.10">
    <property type="match status" value="1"/>
</dbReference>
<dbReference type="InterPro" id="IPR012340">
    <property type="entry name" value="NA-bd_OB-fold"/>
</dbReference>
<dbReference type="InterPro" id="IPR022002">
    <property type="entry name" value="ChsH2_Znr"/>
</dbReference>
<feature type="region of interest" description="Disordered" evidence="1">
    <location>
        <begin position="297"/>
        <end position="323"/>
    </location>
</feature>
<feature type="domain" description="ChsH2 C-terminal OB-fold" evidence="2">
    <location>
        <begin position="231"/>
        <end position="291"/>
    </location>
</feature>
<dbReference type="Pfam" id="PF12172">
    <property type="entry name" value="zf-ChsH2"/>
    <property type="match status" value="1"/>
</dbReference>
<sequence length="323" mass="34054">MSPLAGPDDDDSLALRLAAYEGRPAAVAARGPDVVNPAMIRHWCEVMGDTDPVHQGPGAVAPAAMLQVWIMRGGAPRRSGGTPERSAAYEELLALLDDAGCTAVVATDCEQEYLRPLWPGDVITYDAVIESVSPRKTTRLGTGHFVTTRTEIRAGGELAGVHRFRILKYAPARTGTQGPRPRPVINRDTAGFWEGVAARRLLFQRCTDCGTPRFPWVPGCADCGSERWTAVRASGAGTVYTYTVVHHPPVPGATMPHCAGVIELAEGVRMATEIRGVAPEGLRVGLPVTVEYADAGGGGDAGGTGGGQLIPVFRPAATRDEGP</sequence>
<dbReference type="Proteomes" id="UP000638313">
    <property type="component" value="Unassembled WGS sequence"/>
</dbReference>
<proteinExistence type="predicted"/>
<dbReference type="EMBL" id="BNBD01000004">
    <property type="protein sequence ID" value="GHF42349.1"/>
    <property type="molecule type" value="Genomic_DNA"/>
</dbReference>
<dbReference type="InterPro" id="IPR039569">
    <property type="entry name" value="FAS1-like_DH_region"/>
</dbReference>
<dbReference type="InterPro" id="IPR002878">
    <property type="entry name" value="ChsH2_C"/>
</dbReference>
<organism evidence="5 6">
    <name type="scientific">Streptomyces mashuensis</name>
    <dbReference type="NCBI Taxonomy" id="33904"/>
    <lineage>
        <taxon>Bacteria</taxon>
        <taxon>Bacillati</taxon>
        <taxon>Actinomycetota</taxon>
        <taxon>Actinomycetes</taxon>
        <taxon>Kitasatosporales</taxon>
        <taxon>Streptomycetaceae</taxon>
        <taxon>Streptomyces</taxon>
    </lineage>
</organism>
<evidence type="ECO:0000313" key="5">
    <source>
        <dbReference type="EMBL" id="GHF42349.1"/>
    </source>
</evidence>
<reference evidence="5" key="2">
    <citation type="submission" date="2020-09" db="EMBL/GenBank/DDBJ databases">
        <authorList>
            <person name="Sun Q."/>
            <person name="Ohkuma M."/>
        </authorList>
    </citation>
    <scope>NUCLEOTIDE SEQUENCE</scope>
    <source>
        <strain evidence="5">JCM 4059</strain>
    </source>
</reference>
<comment type="caution">
    <text evidence="5">The sequence shown here is derived from an EMBL/GenBank/DDBJ whole genome shotgun (WGS) entry which is preliminary data.</text>
</comment>
<evidence type="ECO:0000259" key="2">
    <source>
        <dbReference type="Pfam" id="PF01796"/>
    </source>
</evidence>
<evidence type="ECO:0000313" key="6">
    <source>
        <dbReference type="Proteomes" id="UP000638313"/>
    </source>
</evidence>
<protein>
    <submittedName>
        <fullName evidence="5">DNA-binding protein</fullName>
    </submittedName>
</protein>
<accession>A0A919ECL7</accession>
<dbReference type="RefSeq" id="WP_190129550.1">
    <property type="nucleotide sequence ID" value="NZ_BNBD01000004.1"/>
</dbReference>
<evidence type="ECO:0000259" key="4">
    <source>
        <dbReference type="Pfam" id="PF13452"/>
    </source>
</evidence>
<feature type="compositionally biased region" description="Gly residues" evidence="1">
    <location>
        <begin position="297"/>
        <end position="308"/>
    </location>
</feature>
<gene>
    <name evidence="5" type="ORF">GCM10010218_24360</name>
</gene>
<dbReference type="Pfam" id="PF13452">
    <property type="entry name" value="FAS1_DH_region"/>
    <property type="match status" value="1"/>
</dbReference>
<dbReference type="PANTHER" id="PTHR34075">
    <property type="entry name" value="BLR3430 PROTEIN"/>
    <property type="match status" value="1"/>
</dbReference>
<keyword evidence="6" id="KW-1185">Reference proteome</keyword>
<feature type="domain" description="ChsH2 rubredoxin-like zinc ribbon" evidence="3">
    <location>
        <begin position="193"/>
        <end position="228"/>
    </location>
</feature>
<dbReference type="InterPro" id="IPR052513">
    <property type="entry name" value="Thioester_dehydratase-like"/>
</dbReference>
<evidence type="ECO:0000259" key="3">
    <source>
        <dbReference type="Pfam" id="PF12172"/>
    </source>
</evidence>
<evidence type="ECO:0000256" key="1">
    <source>
        <dbReference type="SAM" id="MobiDB-lite"/>
    </source>
</evidence>
<reference evidence="5" key="1">
    <citation type="journal article" date="2014" name="Int. J. Syst. Evol. Microbiol.">
        <title>Complete genome sequence of Corynebacterium casei LMG S-19264T (=DSM 44701T), isolated from a smear-ripened cheese.</title>
        <authorList>
            <consortium name="US DOE Joint Genome Institute (JGI-PGF)"/>
            <person name="Walter F."/>
            <person name="Albersmeier A."/>
            <person name="Kalinowski J."/>
            <person name="Ruckert C."/>
        </authorList>
    </citation>
    <scope>NUCLEOTIDE SEQUENCE</scope>
    <source>
        <strain evidence="5">JCM 4059</strain>
    </source>
</reference>
<dbReference type="InterPro" id="IPR029069">
    <property type="entry name" value="HotDog_dom_sf"/>
</dbReference>
<dbReference type="SUPFAM" id="SSF50249">
    <property type="entry name" value="Nucleic acid-binding proteins"/>
    <property type="match status" value="1"/>
</dbReference>
<dbReference type="Pfam" id="PF01796">
    <property type="entry name" value="OB_ChsH2_C"/>
    <property type="match status" value="1"/>
</dbReference>
<dbReference type="GO" id="GO:0003677">
    <property type="term" value="F:DNA binding"/>
    <property type="evidence" value="ECO:0007669"/>
    <property type="project" value="UniProtKB-KW"/>
</dbReference>
<feature type="domain" description="FAS1-like dehydratase" evidence="4">
    <location>
        <begin position="32"/>
        <end position="155"/>
    </location>
</feature>
<keyword evidence="5" id="KW-0238">DNA-binding</keyword>